<dbReference type="PANTHER" id="PTHR11941:SF54">
    <property type="entry name" value="ENOYL-COA HYDRATASE, MITOCHONDRIAL"/>
    <property type="match status" value="1"/>
</dbReference>
<dbReference type="PANTHER" id="PTHR11941">
    <property type="entry name" value="ENOYL-COA HYDRATASE-RELATED"/>
    <property type="match status" value="1"/>
</dbReference>
<dbReference type="CDD" id="cd06558">
    <property type="entry name" value="crotonase-like"/>
    <property type="match status" value="1"/>
</dbReference>
<protein>
    <submittedName>
        <fullName evidence="4">Enoyl-CoA hydratase/isomerase family protein</fullName>
    </submittedName>
</protein>
<evidence type="ECO:0000313" key="4">
    <source>
        <dbReference type="EMBL" id="UJG40147.1"/>
    </source>
</evidence>
<accession>A0A9Y1BJS6</accession>
<dbReference type="EMBL" id="CP084166">
    <property type="protein sequence ID" value="UJG40147.1"/>
    <property type="molecule type" value="Genomic_DNA"/>
</dbReference>
<dbReference type="InterPro" id="IPR001753">
    <property type="entry name" value="Enoyl-CoA_hydra/iso"/>
</dbReference>
<dbReference type="PROSITE" id="PS00166">
    <property type="entry name" value="ENOYL_COA_HYDRATASE"/>
    <property type="match status" value="1"/>
</dbReference>
<sequence length="264" mass="29083">MSEEEKTVQYKKVGKNNNVILITFHRHKDLNAFNSQMLEEFEEVLLKIKQEKDIRCVIITSEGKSFVAGADLKWMSTLNEENYNNLIAKGQEVFELIESLPIPVIAAVNGYALGGGMELSLACDIRIASSKAVFGQPEVTLGLPPGWGGTVRLPLIAGLGVAKDLILTGRKISADEALKLNIVSAVYPPEELLDKALELAETIASNAPIAVREAKKVFTSTFQEKVKEGYRKEQDAAKPCFASSDLKEGIDALFNRRKPEFKDN</sequence>
<proteinExistence type="inferred from homology"/>
<organism evidence="4">
    <name type="scientific">Candidatus Heimdallarchaeum aukensis</name>
    <dbReference type="NCBI Taxonomy" id="2876573"/>
    <lineage>
        <taxon>Archaea</taxon>
        <taxon>Promethearchaeati</taxon>
        <taxon>Candidatus Heimdallarchaeota</taxon>
        <taxon>Candidatus Heimdallarchaeia (ex Rinke et al. 2021) (nom. nud.)</taxon>
        <taxon>Candidatus Heimdallarchaeales</taxon>
        <taxon>Candidatus Heimdallarchaeaceae</taxon>
        <taxon>Candidatus Heimdallarchaeum</taxon>
    </lineage>
</organism>
<dbReference type="Proteomes" id="UP001201020">
    <property type="component" value="Chromosome"/>
</dbReference>
<dbReference type="Gene3D" id="3.90.226.10">
    <property type="entry name" value="2-enoyl-CoA Hydratase, Chain A, domain 1"/>
    <property type="match status" value="1"/>
</dbReference>
<keyword evidence="2" id="KW-0456">Lyase</keyword>
<dbReference type="SUPFAM" id="SSF52096">
    <property type="entry name" value="ClpP/crotonase"/>
    <property type="match status" value="1"/>
</dbReference>
<dbReference type="Pfam" id="PF00378">
    <property type="entry name" value="ECH_1"/>
    <property type="match status" value="1"/>
</dbReference>
<name>A0A9Y1BJS6_9ARCH</name>
<gene>
    <name evidence="4" type="ORF">K9W45_09920</name>
</gene>
<evidence type="ECO:0000256" key="3">
    <source>
        <dbReference type="RuleBase" id="RU003707"/>
    </source>
</evidence>
<dbReference type="AlphaFoldDB" id="A0A9Y1BJS6"/>
<comment type="similarity">
    <text evidence="1 3">Belongs to the enoyl-CoA hydratase/isomerase family.</text>
</comment>
<dbReference type="GO" id="GO:0016829">
    <property type="term" value="F:lyase activity"/>
    <property type="evidence" value="ECO:0007669"/>
    <property type="project" value="UniProtKB-KW"/>
</dbReference>
<dbReference type="InterPro" id="IPR018376">
    <property type="entry name" value="Enoyl-CoA_hyd/isom_CS"/>
</dbReference>
<evidence type="ECO:0000256" key="2">
    <source>
        <dbReference type="ARBA" id="ARBA00023239"/>
    </source>
</evidence>
<dbReference type="InterPro" id="IPR029045">
    <property type="entry name" value="ClpP/crotonase-like_dom_sf"/>
</dbReference>
<evidence type="ECO:0000256" key="1">
    <source>
        <dbReference type="ARBA" id="ARBA00005254"/>
    </source>
</evidence>
<reference evidence="4" key="1">
    <citation type="journal article" date="2022" name="Nat. Microbiol.">
        <title>Unique mobile elements and scalable gene flow at the prokaryote-eukaryote boundary revealed by circularized Asgard archaea genomes.</title>
        <authorList>
            <person name="Wu F."/>
            <person name="Speth D.R."/>
            <person name="Philosof A."/>
            <person name="Cremiere A."/>
            <person name="Narayanan A."/>
            <person name="Barco R.A."/>
            <person name="Connon S.A."/>
            <person name="Amend J.P."/>
            <person name="Antoshechkin I.A."/>
            <person name="Orphan V.J."/>
        </authorList>
    </citation>
    <scope>NUCLEOTIDE SEQUENCE</scope>
    <source>
        <strain evidence="4">PM71</strain>
    </source>
</reference>
<dbReference type="FunFam" id="3.90.226.10:FF:000009">
    <property type="entry name" value="Carnitinyl-CoA dehydratase"/>
    <property type="match status" value="1"/>
</dbReference>
<dbReference type="GO" id="GO:0006635">
    <property type="term" value="P:fatty acid beta-oxidation"/>
    <property type="evidence" value="ECO:0007669"/>
    <property type="project" value="TreeGrafter"/>
</dbReference>